<keyword evidence="2" id="KW-1185">Reference proteome</keyword>
<dbReference type="Proteomes" id="UP000595823">
    <property type="component" value="Chromosome"/>
</dbReference>
<name>A0A7T7CDN0_9BACI</name>
<accession>A0A7T7CDN0</accession>
<dbReference type="AlphaFoldDB" id="A0A7T7CDN0"/>
<protein>
    <submittedName>
        <fullName evidence="1">Uncharacterized protein</fullName>
    </submittedName>
</protein>
<dbReference type="KEGG" id="scia:HUG15_03840"/>
<evidence type="ECO:0000313" key="1">
    <source>
        <dbReference type="EMBL" id="QQK78168.1"/>
    </source>
</evidence>
<gene>
    <name evidence="1" type="ORF">HUG15_03840</name>
</gene>
<reference evidence="1 2" key="1">
    <citation type="submission" date="2020-06" db="EMBL/GenBank/DDBJ databases">
        <title>Genomic analysis of Salicibibacter sp. NKC5-3.</title>
        <authorList>
            <person name="Oh Y.J."/>
        </authorList>
    </citation>
    <scope>NUCLEOTIDE SEQUENCE [LARGE SCALE GENOMIC DNA]</scope>
    <source>
        <strain evidence="1 2">NKC5-3</strain>
    </source>
</reference>
<organism evidence="1 2">
    <name type="scientific">Salicibibacter cibarius</name>
    <dbReference type="NCBI Taxonomy" id="2743000"/>
    <lineage>
        <taxon>Bacteria</taxon>
        <taxon>Bacillati</taxon>
        <taxon>Bacillota</taxon>
        <taxon>Bacilli</taxon>
        <taxon>Bacillales</taxon>
        <taxon>Bacillaceae</taxon>
        <taxon>Salicibibacter</taxon>
    </lineage>
</organism>
<sequence>MPTFTHICSLNYFVFIRCVISYRL</sequence>
<proteinExistence type="predicted"/>
<dbReference type="EMBL" id="CP054705">
    <property type="protein sequence ID" value="QQK78168.1"/>
    <property type="molecule type" value="Genomic_DNA"/>
</dbReference>
<evidence type="ECO:0000313" key="2">
    <source>
        <dbReference type="Proteomes" id="UP000595823"/>
    </source>
</evidence>